<dbReference type="RefSeq" id="WP_380077830.1">
    <property type="nucleotide sequence ID" value="NZ_JBHRZF010000131.1"/>
</dbReference>
<dbReference type="GO" id="GO:0008168">
    <property type="term" value="F:methyltransferase activity"/>
    <property type="evidence" value="ECO:0007669"/>
    <property type="project" value="UniProtKB-KW"/>
</dbReference>
<keyword evidence="3" id="KW-0808">Transferase</keyword>
<dbReference type="Gene3D" id="3.40.50.150">
    <property type="entry name" value="Vaccinia Virus protein VP39"/>
    <property type="match status" value="1"/>
</dbReference>
<evidence type="ECO:0000256" key="4">
    <source>
        <dbReference type="ARBA" id="ARBA00047942"/>
    </source>
</evidence>
<dbReference type="InterPro" id="IPR046816">
    <property type="entry name" value="MmeI_Mtase"/>
</dbReference>
<evidence type="ECO:0000259" key="5">
    <source>
        <dbReference type="Pfam" id="PF20464"/>
    </source>
</evidence>
<dbReference type="Proteomes" id="UP001595748">
    <property type="component" value="Unassembled WGS sequence"/>
</dbReference>
<dbReference type="InterPro" id="IPR046819">
    <property type="entry name" value="MmeI_hel"/>
</dbReference>
<feature type="domain" description="MmeI-like helicase spacer" evidence="6">
    <location>
        <begin position="199"/>
        <end position="269"/>
    </location>
</feature>
<dbReference type="SUPFAM" id="SSF53335">
    <property type="entry name" value="S-adenosyl-L-methionine-dependent methyltransferases"/>
    <property type="match status" value="1"/>
</dbReference>
<name>A0ABV8A7I8_9DEIO</name>
<evidence type="ECO:0000313" key="9">
    <source>
        <dbReference type="Proteomes" id="UP001595748"/>
    </source>
</evidence>
<evidence type="ECO:0000259" key="7">
    <source>
        <dbReference type="Pfam" id="PF20473"/>
    </source>
</evidence>
<evidence type="ECO:0000256" key="2">
    <source>
        <dbReference type="ARBA" id="ARBA00022603"/>
    </source>
</evidence>
<sequence length="516" mass="57573">MQPHEFAQKWRTRAYEVTEEQAYQEHYQDVASLVGGFVPGQAGAPEGLTYQAGVKKVGTTDFGKADVFQPGHFIWEAKRAAKTDAARAKVLGGALQQATLYARDLGNPPLIVTTDFVELNVHTNFTGTAPKTFRLSLEDIEDDCPLEGTELTALQVLRAVFHDPNVLDPRLVRERITTEATGRVGEVARALVRAGHPKEQVAHFLMRVVFAMFSEDVGLLEKGLLTRLLERAKKYPEKSQSYFSELFGAMSTGGEFWGSDIRYFNGGLFDKHDGLPLTEKDADDLLSAAKLDWAEVEPAIFGGLFESSLEKEVRGQRGAHFTAVTEIERIVEPVVMLDLHRQWEEVRTQAQAVVEVAEIKALAEVGKGHTRVAEDTRAQARKQAIGILHKFQKHLGSVTVLDAACGSGNFLYMTLKRLLDLEHEVRLMAFQYGAGDFDIPPLVHPRQLLGIEIEDFAAELASVTLWIGYFQWNRAHGGQWPTPVLERLENIQHHDALLNEDGTEFQWPEATYTGLK</sequence>
<dbReference type="Pfam" id="PF20473">
    <property type="entry name" value="MmeI_Mtase"/>
    <property type="match status" value="1"/>
</dbReference>
<gene>
    <name evidence="8" type="ORF">ACFOPQ_10485</name>
</gene>
<dbReference type="EMBL" id="JBHRZF010000131">
    <property type="protein sequence ID" value="MFC3861185.1"/>
    <property type="molecule type" value="Genomic_DNA"/>
</dbReference>
<dbReference type="InterPro" id="IPR046817">
    <property type="entry name" value="MmeI_N"/>
</dbReference>
<feature type="domain" description="MmeI-like N-terminal" evidence="5">
    <location>
        <begin position="1"/>
        <end position="193"/>
    </location>
</feature>
<reference evidence="9" key="1">
    <citation type="journal article" date="2019" name="Int. J. Syst. Evol. Microbiol.">
        <title>The Global Catalogue of Microorganisms (GCM) 10K type strain sequencing project: providing services to taxonomists for standard genome sequencing and annotation.</title>
        <authorList>
            <consortium name="The Broad Institute Genomics Platform"/>
            <consortium name="The Broad Institute Genome Sequencing Center for Infectious Disease"/>
            <person name="Wu L."/>
            <person name="Ma J."/>
        </authorList>
    </citation>
    <scope>NUCLEOTIDE SEQUENCE [LARGE SCALE GENOMIC DNA]</scope>
    <source>
        <strain evidence="9">CCTCC AB 2013263</strain>
    </source>
</reference>
<evidence type="ECO:0000256" key="1">
    <source>
        <dbReference type="ARBA" id="ARBA00011900"/>
    </source>
</evidence>
<evidence type="ECO:0000313" key="8">
    <source>
        <dbReference type="EMBL" id="MFC3861185.1"/>
    </source>
</evidence>
<accession>A0ABV8A7I8</accession>
<comment type="catalytic activity">
    <reaction evidence="4">
        <text>a 2'-deoxyadenosine in DNA + S-adenosyl-L-methionine = an N(6)-methyl-2'-deoxyadenosine in DNA + S-adenosyl-L-homocysteine + H(+)</text>
        <dbReference type="Rhea" id="RHEA:15197"/>
        <dbReference type="Rhea" id="RHEA-COMP:12418"/>
        <dbReference type="Rhea" id="RHEA-COMP:12419"/>
        <dbReference type="ChEBI" id="CHEBI:15378"/>
        <dbReference type="ChEBI" id="CHEBI:57856"/>
        <dbReference type="ChEBI" id="CHEBI:59789"/>
        <dbReference type="ChEBI" id="CHEBI:90615"/>
        <dbReference type="ChEBI" id="CHEBI:90616"/>
        <dbReference type="EC" id="2.1.1.72"/>
    </reaction>
</comment>
<dbReference type="Pfam" id="PF20465">
    <property type="entry name" value="MmeI_hel"/>
    <property type="match status" value="1"/>
</dbReference>
<dbReference type="InterPro" id="IPR029063">
    <property type="entry name" value="SAM-dependent_MTases_sf"/>
</dbReference>
<feature type="domain" description="MmeI-like DNA-methyltransferase" evidence="7">
    <location>
        <begin position="382"/>
        <end position="508"/>
    </location>
</feature>
<protein>
    <recommendedName>
        <fullName evidence="1">site-specific DNA-methyltransferase (adenine-specific)</fullName>
        <ecNumber evidence="1">2.1.1.72</ecNumber>
    </recommendedName>
</protein>
<dbReference type="EC" id="2.1.1.72" evidence="1"/>
<keyword evidence="9" id="KW-1185">Reference proteome</keyword>
<organism evidence="8 9">
    <name type="scientific">Deinococcus antarcticus</name>
    <dbReference type="NCBI Taxonomy" id="1298767"/>
    <lineage>
        <taxon>Bacteria</taxon>
        <taxon>Thermotogati</taxon>
        <taxon>Deinococcota</taxon>
        <taxon>Deinococci</taxon>
        <taxon>Deinococcales</taxon>
        <taxon>Deinococcaceae</taxon>
        <taxon>Deinococcus</taxon>
    </lineage>
</organism>
<dbReference type="GO" id="GO:0032259">
    <property type="term" value="P:methylation"/>
    <property type="evidence" value="ECO:0007669"/>
    <property type="project" value="UniProtKB-KW"/>
</dbReference>
<evidence type="ECO:0000256" key="3">
    <source>
        <dbReference type="ARBA" id="ARBA00022679"/>
    </source>
</evidence>
<dbReference type="InterPro" id="IPR050953">
    <property type="entry name" value="N4_N6_ade-DNA_methylase"/>
</dbReference>
<keyword evidence="2 8" id="KW-0489">Methyltransferase</keyword>
<proteinExistence type="predicted"/>
<comment type="caution">
    <text evidence="8">The sequence shown here is derived from an EMBL/GenBank/DDBJ whole genome shotgun (WGS) entry which is preliminary data.</text>
</comment>
<dbReference type="PANTHER" id="PTHR33841:SF1">
    <property type="entry name" value="DNA METHYLTRANSFERASE A"/>
    <property type="match status" value="1"/>
</dbReference>
<evidence type="ECO:0000259" key="6">
    <source>
        <dbReference type="Pfam" id="PF20465"/>
    </source>
</evidence>
<dbReference type="PANTHER" id="PTHR33841">
    <property type="entry name" value="DNA METHYLTRANSFERASE YEEA-RELATED"/>
    <property type="match status" value="1"/>
</dbReference>
<dbReference type="Pfam" id="PF20464">
    <property type="entry name" value="MmeI_N"/>
    <property type="match status" value="1"/>
</dbReference>